<accession>A0A7Y6I7X2</accession>
<dbReference type="Proteomes" id="UP000586042">
    <property type="component" value="Unassembled WGS sequence"/>
</dbReference>
<evidence type="ECO:0000256" key="2">
    <source>
        <dbReference type="ARBA" id="ARBA00005466"/>
    </source>
</evidence>
<dbReference type="InterPro" id="IPR016164">
    <property type="entry name" value="FAD-linked_Oxase-like_C"/>
</dbReference>
<dbReference type="Pfam" id="PF01565">
    <property type="entry name" value="FAD_binding_4"/>
    <property type="match status" value="1"/>
</dbReference>
<dbReference type="PANTHER" id="PTHR42973">
    <property type="entry name" value="BINDING OXIDOREDUCTASE, PUTATIVE (AFU_ORTHOLOGUE AFUA_1G17690)-RELATED"/>
    <property type="match status" value="1"/>
</dbReference>
<sequence>MSAGGPAGELELVRRGEPGYEEVRAGMVWNARKPARSPEVIVRAGDERDVARAVRWAASAGMPVAVRAGGHNWIGSSLREGGMLIDLSRLDRCAVDAASATALVGPAVTGRDLAAALVGQGLAFPVGHCGSVAVGGYLTSGGLGWNPGVWGPACTGVIGVEAVSADGALVRCDERDDADLFWAARGAGAGMFAVVTRFRLALRRLPAVIVRSTYVFALQEVERVASWVDEVAAVLPARVELSLVLGTRQDGSGRKVVSVTATCFAGSREEAQGSLEAFGACPWAGRALERTREGPVGFDALLDASDGLWRRGDRCAADTLWSRRELAEVLPPLAREVERAPSGRSLVLASPAPAGPGLALPDMAFSVLGSSYVVGYAIWDDPADDAANTGWLRAAMDGVAPLGSGHYIAETDLLAGPERVRRSFTPQAWQRLAAVRARWDPDGVFAPFPRDAWRSG</sequence>
<dbReference type="PROSITE" id="PS00862">
    <property type="entry name" value="OX2_COVAL_FAD"/>
    <property type="match status" value="1"/>
</dbReference>
<keyword evidence="3" id="KW-0285">Flavoprotein</keyword>
<comment type="similarity">
    <text evidence="2">Belongs to the oxygen-dependent FAD-linked oxidoreductase family.</text>
</comment>
<dbReference type="Gene3D" id="3.30.43.10">
    <property type="entry name" value="Uridine Diphospho-n-acetylenolpyruvylglucosamine Reductase, domain 2"/>
    <property type="match status" value="1"/>
</dbReference>
<dbReference type="RefSeq" id="WP_175590677.1">
    <property type="nucleotide sequence ID" value="NZ_JABWGN010000006.1"/>
</dbReference>
<dbReference type="SUPFAM" id="SSF55103">
    <property type="entry name" value="FAD-linked oxidases, C-terminal domain"/>
    <property type="match status" value="1"/>
</dbReference>
<feature type="domain" description="FAD-binding PCMH-type" evidence="6">
    <location>
        <begin position="33"/>
        <end position="205"/>
    </location>
</feature>
<dbReference type="InterPro" id="IPR016166">
    <property type="entry name" value="FAD-bd_PCMH"/>
</dbReference>
<evidence type="ECO:0000313" key="8">
    <source>
        <dbReference type="Proteomes" id="UP000586042"/>
    </source>
</evidence>
<dbReference type="PROSITE" id="PS51387">
    <property type="entry name" value="FAD_PCMH"/>
    <property type="match status" value="1"/>
</dbReference>
<evidence type="ECO:0000259" key="6">
    <source>
        <dbReference type="PROSITE" id="PS51387"/>
    </source>
</evidence>
<proteinExistence type="inferred from homology"/>
<dbReference type="InterPro" id="IPR016167">
    <property type="entry name" value="FAD-bd_PCMH_sub1"/>
</dbReference>
<keyword evidence="4" id="KW-0274">FAD</keyword>
<comment type="caution">
    <text evidence="7">The sequence shown here is derived from an EMBL/GenBank/DDBJ whole genome shotgun (WGS) entry which is preliminary data.</text>
</comment>
<comment type="cofactor">
    <cofactor evidence="1">
        <name>FAD</name>
        <dbReference type="ChEBI" id="CHEBI:57692"/>
    </cofactor>
</comment>
<dbReference type="PANTHER" id="PTHR42973:SF39">
    <property type="entry name" value="FAD-BINDING PCMH-TYPE DOMAIN-CONTAINING PROTEIN"/>
    <property type="match status" value="1"/>
</dbReference>
<dbReference type="InterPro" id="IPR006093">
    <property type="entry name" value="Oxy_OxRdtase_FAD_BS"/>
</dbReference>
<dbReference type="EMBL" id="JABWGN010000006">
    <property type="protein sequence ID" value="NUW33239.1"/>
    <property type="molecule type" value="Genomic_DNA"/>
</dbReference>
<dbReference type="GO" id="GO:0016491">
    <property type="term" value="F:oxidoreductase activity"/>
    <property type="evidence" value="ECO:0007669"/>
    <property type="project" value="UniProtKB-KW"/>
</dbReference>
<evidence type="ECO:0000256" key="3">
    <source>
        <dbReference type="ARBA" id="ARBA00022630"/>
    </source>
</evidence>
<dbReference type="InterPro" id="IPR006094">
    <property type="entry name" value="Oxid_FAD_bind_N"/>
</dbReference>
<keyword evidence="8" id="KW-1185">Reference proteome</keyword>
<dbReference type="GO" id="GO:0071949">
    <property type="term" value="F:FAD binding"/>
    <property type="evidence" value="ECO:0007669"/>
    <property type="project" value="InterPro"/>
</dbReference>
<dbReference type="Gene3D" id="3.40.462.20">
    <property type="match status" value="1"/>
</dbReference>
<evidence type="ECO:0000256" key="4">
    <source>
        <dbReference type="ARBA" id="ARBA00022827"/>
    </source>
</evidence>
<reference evidence="7 8" key="1">
    <citation type="submission" date="2020-06" db="EMBL/GenBank/DDBJ databases">
        <title>Nonomuraea sp. SMC257, a novel actinomycete isolated from soil.</title>
        <authorList>
            <person name="Chanama M."/>
        </authorList>
    </citation>
    <scope>NUCLEOTIDE SEQUENCE [LARGE SCALE GENOMIC DNA]</scope>
    <source>
        <strain evidence="7 8">SMC257</strain>
    </source>
</reference>
<organism evidence="7 8">
    <name type="scientific">Nonomuraea montanisoli</name>
    <dbReference type="NCBI Taxonomy" id="2741721"/>
    <lineage>
        <taxon>Bacteria</taxon>
        <taxon>Bacillati</taxon>
        <taxon>Actinomycetota</taxon>
        <taxon>Actinomycetes</taxon>
        <taxon>Streptosporangiales</taxon>
        <taxon>Streptosporangiaceae</taxon>
        <taxon>Nonomuraea</taxon>
    </lineage>
</organism>
<evidence type="ECO:0000256" key="5">
    <source>
        <dbReference type="ARBA" id="ARBA00023002"/>
    </source>
</evidence>
<dbReference type="SUPFAM" id="SSF56176">
    <property type="entry name" value="FAD-binding/transporter-associated domain-like"/>
    <property type="match status" value="1"/>
</dbReference>
<dbReference type="AlphaFoldDB" id="A0A7Y6I7X2"/>
<keyword evidence="5" id="KW-0560">Oxidoreductase</keyword>
<evidence type="ECO:0000313" key="7">
    <source>
        <dbReference type="EMBL" id="NUW33239.1"/>
    </source>
</evidence>
<dbReference type="InterPro" id="IPR036318">
    <property type="entry name" value="FAD-bd_PCMH-like_sf"/>
</dbReference>
<dbReference type="InterPro" id="IPR016169">
    <property type="entry name" value="FAD-bd_PCMH_sub2"/>
</dbReference>
<dbReference type="Gene3D" id="3.30.465.10">
    <property type="match status" value="1"/>
</dbReference>
<name>A0A7Y6I7X2_9ACTN</name>
<evidence type="ECO:0000256" key="1">
    <source>
        <dbReference type="ARBA" id="ARBA00001974"/>
    </source>
</evidence>
<gene>
    <name evidence="7" type="ORF">HTZ77_17635</name>
</gene>
<protein>
    <submittedName>
        <fullName evidence="7">FAD-binding oxidoreductase</fullName>
    </submittedName>
</protein>
<dbReference type="InterPro" id="IPR050416">
    <property type="entry name" value="FAD-linked_Oxidoreductase"/>
</dbReference>